<proteinExistence type="predicted"/>
<sequence>MASTITEFFGYSPLDKSLAAQTARDTLQCPFLERTCVKTLSDGSISGVCTLKPMTSGPVICCPIRLYSGSYKILHDVTLQSFGDGIDLVIGGEVTQYRAKNPGKPCIAVFGKRWGKELRLPSRAKSGAYFVDWILAHVDPSGRLLGFVAIEVQSIDTTGNYQAERSAHLAGIPFAGSSTAGFNWENVNKRILPQIIYKGHVLRREPLCHKGLFFICPTPVYKKIAERLGGSLTPIHQQSGAVTMMWYDVGPPVPDGQIRSLELIGQYTTTVDQVALAFTAPSNLPPPKVYEQAIIAEL</sequence>
<keyword evidence="2" id="KW-0378">Hydrolase</keyword>
<gene>
    <name evidence="2" type="ORF">SAMN05216386_0120</name>
</gene>
<dbReference type="Proteomes" id="UP000183107">
    <property type="component" value="Unassembled WGS sequence"/>
</dbReference>
<reference evidence="3" key="1">
    <citation type="submission" date="2016-10" db="EMBL/GenBank/DDBJ databases">
        <authorList>
            <person name="Varghese N."/>
        </authorList>
    </citation>
    <scope>NUCLEOTIDE SEQUENCE [LARGE SCALE GENOMIC DNA]</scope>
    <source>
        <strain evidence="3">Nsp8</strain>
    </source>
</reference>
<evidence type="ECO:0000313" key="2">
    <source>
        <dbReference type="EMBL" id="SFN25000.1"/>
    </source>
</evidence>
<dbReference type="Pfam" id="PF12183">
    <property type="entry name" value="NotI"/>
    <property type="match status" value="1"/>
</dbReference>
<evidence type="ECO:0000259" key="1">
    <source>
        <dbReference type="Pfam" id="PF12183"/>
    </source>
</evidence>
<organism evidence="2 3">
    <name type="scientific">Nitrosospira briensis</name>
    <dbReference type="NCBI Taxonomy" id="35799"/>
    <lineage>
        <taxon>Bacteria</taxon>
        <taxon>Pseudomonadati</taxon>
        <taxon>Pseudomonadota</taxon>
        <taxon>Betaproteobacteria</taxon>
        <taxon>Nitrosomonadales</taxon>
        <taxon>Nitrosomonadaceae</taxon>
        <taxon>Nitrosospira</taxon>
    </lineage>
</organism>
<dbReference type="GO" id="GO:0004519">
    <property type="term" value="F:endonuclease activity"/>
    <property type="evidence" value="ECO:0007669"/>
    <property type="project" value="UniProtKB-KW"/>
</dbReference>
<accession>A0A1I4XIB7</accession>
<keyword evidence="2" id="KW-0540">Nuclease</keyword>
<dbReference type="AlphaFoldDB" id="A0A1I4XIB7"/>
<keyword evidence="3" id="KW-1185">Reference proteome</keyword>
<evidence type="ECO:0000313" key="3">
    <source>
        <dbReference type="Proteomes" id="UP000183107"/>
    </source>
</evidence>
<dbReference type="EMBL" id="FOVJ01000001">
    <property type="protein sequence ID" value="SFN25000.1"/>
    <property type="molecule type" value="Genomic_DNA"/>
</dbReference>
<protein>
    <submittedName>
        <fullName evidence="2">Restriction endonuclease NotI</fullName>
    </submittedName>
</protein>
<dbReference type="OrthoDB" id="2986899at2"/>
<dbReference type="InterPro" id="IPR022009">
    <property type="entry name" value="Resctriction_endonuc_II_NotI"/>
</dbReference>
<keyword evidence="2" id="KW-0255">Endonuclease</keyword>
<feature type="domain" description="Restriction endonuclease type II NotI" evidence="1">
    <location>
        <begin position="17"/>
        <end position="204"/>
    </location>
</feature>
<dbReference type="RefSeq" id="WP_074793581.1">
    <property type="nucleotide sequence ID" value="NZ_FOVJ01000001.1"/>
</dbReference>
<name>A0A1I4XIB7_9PROT</name>